<keyword evidence="5" id="KW-0547">Nucleotide-binding</keyword>
<feature type="transmembrane region" description="Helical" evidence="10">
    <location>
        <begin position="50"/>
        <end position="72"/>
    </location>
</feature>
<accession>C1F338</accession>
<dbReference type="Gene3D" id="1.20.1560.10">
    <property type="entry name" value="ABC transporter type 1, transmembrane domain"/>
    <property type="match status" value="1"/>
</dbReference>
<dbReference type="SMART" id="SM00382">
    <property type="entry name" value="AAA"/>
    <property type="match status" value="1"/>
</dbReference>
<dbReference type="InterPro" id="IPR036640">
    <property type="entry name" value="ABC1_TM_sf"/>
</dbReference>
<evidence type="ECO:0000256" key="8">
    <source>
        <dbReference type="ARBA" id="ARBA00023136"/>
    </source>
</evidence>
<comment type="subcellular location">
    <subcellularLocation>
        <location evidence="1">Cell membrane</location>
        <topology evidence="1">Multi-pass membrane protein</topology>
    </subcellularLocation>
</comment>
<dbReference type="SUPFAM" id="SSF52540">
    <property type="entry name" value="P-loop containing nucleoside triphosphate hydrolases"/>
    <property type="match status" value="1"/>
</dbReference>
<gene>
    <name evidence="13" type="ordered locus">ACP_2730</name>
</gene>
<dbReference type="Pfam" id="PF00005">
    <property type="entry name" value="ABC_tran"/>
    <property type="match status" value="1"/>
</dbReference>
<keyword evidence="14" id="KW-1185">Reference proteome</keyword>
<dbReference type="InterPro" id="IPR011527">
    <property type="entry name" value="ABC1_TM_dom"/>
</dbReference>
<dbReference type="InterPro" id="IPR039421">
    <property type="entry name" value="Type_1_exporter"/>
</dbReference>
<dbReference type="InterPro" id="IPR003593">
    <property type="entry name" value="AAA+_ATPase"/>
</dbReference>
<dbReference type="PANTHER" id="PTHR43394:SF1">
    <property type="entry name" value="ATP-BINDING CASSETTE SUB-FAMILY B MEMBER 10, MITOCHONDRIAL"/>
    <property type="match status" value="1"/>
</dbReference>
<keyword evidence="4 10" id="KW-0812">Transmembrane</keyword>
<keyword evidence="2" id="KW-0813">Transport</keyword>
<dbReference type="PROSITE" id="PS00211">
    <property type="entry name" value="ABC_TRANSPORTER_1"/>
    <property type="match status" value="1"/>
</dbReference>
<dbReference type="EMBL" id="CP001472">
    <property type="protein sequence ID" value="ACO33351.1"/>
    <property type="molecule type" value="Genomic_DNA"/>
</dbReference>
<dbReference type="GO" id="GO:0016887">
    <property type="term" value="F:ATP hydrolysis activity"/>
    <property type="evidence" value="ECO:0007669"/>
    <property type="project" value="InterPro"/>
</dbReference>
<dbReference type="FunFam" id="3.40.50.300:FF:000221">
    <property type="entry name" value="Multidrug ABC transporter ATP-binding protein"/>
    <property type="match status" value="1"/>
</dbReference>
<dbReference type="SUPFAM" id="SSF90123">
    <property type="entry name" value="ABC transporter transmembrane region"/>
    <property type="match status" value="1"/>
</dbReference>
<evidence type="ECO:0000256" key="9">
    <source>
        <dbReference type="SAM" id="MobiDB-lite"/>
    </source>
</evidence>
<feature type="domain" description="ABC transporter" evidence="11">
    <location>
        <begin position="374"/>
        <end position="614"/>
    </location>
</feature>
<dbReference type="GO" id="GO:0015421">
    <property type="term" value="F:ABC-type oligopeptide transporter activity"/>
    <property type="evidence" value="ECO:0007669"/>
    <property type="project" value="TreeGrafter"/>
</dbReference>
<evidence type="ECO:0000256" key="2">
    <source>
        <dbReference type="ARBA" id="ARBA00022448"/>
    </source>
</evidence>
<dbReference type="KEGG" id="aca:ACP_2730"/>
<feature type="transmembrane region" description="Helical" evidence="10">
    <location>
        <begin position="92"/>
        <end position="110"/>
    </location>
</feature>
<dbReference type="PROSITE" id="PS50893">
    <property type="entry name" value="ABC_TRANSPORTER_2"/>
    <property type="match status" value="1"/>
</dbReference>
<keyword evidence="7 10" id="KW-1133">Transmembrane helix</keyword>
<dbReference type="PANTHER" id="PTHR43394">
    <property type="entry name" value="ATP-DEPENDENT PERMEASE MDL1, MITOCHONDRIAL"/>
    <property type="match status" value="1"/>
</dbReference>
<organism evidence="13 14">
    <name type="scientific">Acidobacterium capsulatum (strain ATCC 51196 / DSM 11244 / BCRC 80197 / JCM 7670 / NBRC 15755 / NCIMB 13165 / 161)</name>
    <dbReference type="NCBI Taxonomy" id="240015"/>
    <lineage>
        <taxon>Bacteria</taxon>
        <taxon>Pseudomonadati</taxon>
        <taxon>Acidobacteriota</taxon>
        <taxon>Terriglobia</taxon>
        <taxon>Terriglobales</taxon>
        <taxon>Acidobacteriaceae</taxon>
        <taxon>Acidobacterium</taxon>
    </lineage>
</organism>
<dbReference type="InterPro" id="IPR003439">
    <property type="entry name" value="ABC_transporter-like_ATP-bd"/>
</dbReference>
<dbReference type="GO" id="GO:0005886">
    <property type="term" value="C:plasma membrane"/>
    <property type="evidence" value="ECO:0007669"/>
    <property type="project" value="UniProtKB-SubCell"/>
</dbReference>
<evidence type="ECO:0000256" key="7">
    <source>
        <dbReference type="ARBA" id="ARBA00022989"/>
    </source>
</evidence>
<proteinExistence type="predicted"/>
<keyword evidence="3" id="KW-1003">Cell membrane</keyword>
<feature type="compositionally biased region" description="Basic and acidic residues" evidence="9">
    <location>
        <begin position="10"/>
        <end position="25"/>
    </location>
</feature>
<keyword evidence="8 10" id="KW-0472">Membrane</keyword>
<protein>
    <submittedName>
        <fullName evidence="13">Efflux ABC transporter, peptide-1 exporter (Pep1E) family, permease/ATP-binding protein</fullName>
    </submittedName>
</protein>
<dbReference type="InterPro" id="IPR027417">
    <property type="entry name" value="P-loop_NTPase"/>
</dbReference>
<evidence type="ECO:0000259" key="11">
    <source>
        <dbReference type="PROSITE" id="PS50893"/>
    </source>
</evidence>
<dbReference type="eggNOG" id="COG1132">
    <property type="taxonomic scope" value="Bacteria"/>
</dbReference>
<evidence type="ECO:0000256" key="3">
    <source>
        <dbReference type="ARBA" id="ARBA00022475"/>
    </source>
</evidence>
<dbReference type="OrthoDB" id="9806127at2"/>
<keyword evidence="6 13" id="KW-0067">ATP-binding</keyword>
<dbReference type="PROSITE" id="PS50929">
    <property type="entry name" value="ABC_TM1F"/>
    <property type="match status" value="1"/>
</dbReference>
<evidence type="ECO:0000256" key="6">
    <source>
        <dbReference type="ARBA" id="ARBA00022840"/>
    </source>
</evidence>
<dbReference type="InParanoid" id="C1F338"/>
<dbReference type="AlphaFoldDB" id="C1F338"/>
<feature type="transmembrane region" description="Helical" evidence="10">
    <location>
        <begin position="278"/>
        <end position="298"/>
    </location>
</feature>
<reference evidence="13 14" key="1">
    <citation type="journal article" date="2009" name="Appl. Environ. Microbiol.">
        <title>Three genomes from the phylum Acidobacteria provide insight into the lifestyles of these microorganisms in soils.</title>
        <authorList>
            <person name="Ward N.L."/>
            <person name="Challacombe J.F."/>
            <person name="Janssen P.H."/>
            <person name="Henrissat B."/>
            <person name="Coutinho P.M."/>
            <person name="Wu M."/>
            <person name="Xie G."/>
            <person name="Haft D.H."/>
            <person name="Sait M."/>
            <person name="Badger J."/>
            <person name="Barabote R.D."/>
            <person name="Bradley B."/>
            <person name="Brettin T.S."/>
            <person name="Brinkac L.M."/>
            <person name="Bruce D."/>
            <person name="Creasy T."/>
            <person name="Daugherty S.C."/>
            <person name="Davidsen T.M."/>
            <person name="DeBoy R.T."/>
            <person name="Detter J.C."/>
            <person name="Dodson R.J."/>
            <person name="Durkin A.S."/>
            <person name="Ganapathy A."/>
            <person name="Gwinn-Giglio M."/>
            <person name="Han C.S."/>
            <person name="Khouri H."/>
            <person name="Kiss H."/>
            <person name="Kothari S.P."/>
            <person name="Madupu R."/>
            <person name="Nelson K.E."/>
            <person name="Nelson W.C."/>
            <person name="Paulsen I."/>
            <person name="Penn K."/>
            <person name="Ren Q."/>
            <person name="Rosovitz M.J."/>
            <person name="Selengut J.D."/>
            <person name="Shrivastava S."/>
            <person name="Sullivan S.A."/>
            <person name="Tapia R."/>
            <person name="Thompson L.S."/>
            <person name="Watkins K.L."/>
            <person name="Yang Q."/>
            <person name="Yu C."/>
            <person name="Zafar N."/>
            <person name="Zhou L."/>
            <person name="Kuske C.R."/>
        </authorList>
    </citation>
    <scope>NUCLEOTIDE SEQUENCE [LARGE SCALE GENOMIC DNA]</scope>
    <source>
        <strain evidence="14">ATCC 51196 / DSM 11244 / BCRC 80197 / JCM 7670 / NBRC 15755 / NCIMB 13165 / 161</strain>
    </source>
</reference>
<dbReference type="GO" id="GO:0005524">
    <property type="term" value="F:ATP binding"/>
    <property type="evidence" value="ECO:0007669"/>
    <property type="project" value="UniProtKB-KW"/>
</dbReference>
<evidence type="ECO:0000259" key="12">
    <source>
        <dbReference type="PROSITE" id="PS50929"/>
    </source>
</evidence>
<evidence type="ECO:0000313" key="14">
    <source>
        <dbReference type="Proteomes" id="UP000002207"/>
    </source>
</evidence>
<dbReference type="Gene3D" id="3.40.50.300">
    <property type="entry name" value="P-loop containing nucleotide triphosphate hydrolases"/>
    <property type="match status" value="1"/>
</dbReference>
<sequence>MPANAATANDDVRPEKEPPQSHGSAWRDRLHALRNVPPVLRVVWDSGPSVVFWNIATRIVVAFLPVAIGIIARYIIDGVNRIRMHKALPQHFWWLVIAEMGLAVIAGMLARTVDYLDNLLADRYTHHVSVEVMRQAAALDVTVYEDPVFYDRLERARVQATDRLAMIQQMGRLIQQTVTAIAFSAILVKYSPLLLFLLVAGVVPAFLGESHFAFLTYAKNFGQTTRRRQMDYLRQVGGSKEAAKELKLFRLSGYLTDRFTQLSHGIYKENVALNRRRLFWGGLLSVLSELGYYGAYALSIFRTIRGQYTIGDLTLITTAIMQAMSNIQQAFSTASGVADQALFLTDLLAFFEMKPRVESKPNALRVPRPIRRGFEFRNVSFSYPGAERRVLSNFNFTLAPGERVALIGENGQGKTTVVKLITRLYDPTEGQILLDGVDLRDYSLEDLHGEIGVIFQDFMRYEMTARENIAVGRIEIPHGPEEIEYAANKSLASGVIRKLEQGYDQMLGRRFEGGVDLSGGEWQKMALARAYLRDAQLLILDEPTAALDARSEFEVFERFSELTQDKMALLISHRFSTVRMADRIVVLEGGQLVEEGNHDALMALNGRYAAMFEMQASSYR</sequence>
<feature type="domain" description="ABC transmembrane type-1" evidence="12">
    <location>
        <begin position="52"/>
        <end position="339"/>
    </location>
</feature>
<evidence type="ECO:0000256" key="5">
    <source>
        <dbReference type="ARBA" id="ARBA00022741"/>
    </source>
</evidence>
<evidence type="ECO:0000256" key="10">
    <source>
        <dbReference type="SAM" id="Phobius"/>
    </source>
</evidence>
<evidence type="ECO:0000256" key="4">
    <source>
        <dbReference type="ARBA" id="ARBA00022692"/>
    </source>
</evidence>
<feature type="transmembrane region" description="Helical" evidence="10">
    <location>
        <begin position="193"/>
        <end position="218"/>
    </location>
</feature>
<dbReference type="InterPro" id="IPR017871">
    <property type="entry name" value="ABC_transporter-like_CS"/>
</dbReference>
<dbReference type="Proteomes" id="UP000002207">
    <property type="component" value="Chromosome"/>
</dbReference>
<evidence type="ECO:0000313" key="13">
    <source>
        <dbReference type="EMBL" id="ACO33351.1"/>
    </source>
</evidence>
<name>C1F338_ACIC5</name>
<dbReference type="HOGENOM" id="CLU_000604_84_3_0"/>
<feature type="region of interest" description="Disordered" evidence="9">
    <location>
        <begin position="1"/>
        <end position="25"/>
    </location>
</feature>
<dbReference type="STRING" id="240015.ACP_2730"/>
<evidence type="ECO:0000256" key="1">
    <source>
        <dbReference type="ARBA" id="ARBA00004651"/>
    </source>
</evidence>